<gene>
    <name evidence="7" type="ORF">PAT3040_01191</name>
</gene>
<dbReference type="SUPFAM" id="SSF51905">
    <property type="entry name" value="FAD/NAD(P)-binding domain"/>
    <property type="match status" value="1"/>
</dbReference>
<dbReference type="GO" id="GO:0046872">
    <property type="term" value="F:metal ion binding"/>
    <property type="evidence" value="ECO:0007669"/>
    <property type="project" value="UniProtKB-KW"/>
</dbReference>
<dbReference type="EMBL" id="BDQX01000054">
    <property type="protein sequence ID" value="GBG06661.1"/>
    <property type="molecule type" value="Genomic_DNA"/>
</dbReference>
<dbReference type="PANTHER" id="PTHR43498:SF1">
    <property type="entry name" value="COB--COM HETERODISULFIDE REDUCTASE IRON-SULFUR SUBUNIT A"/>
    <property type="match status" value="1"/>
</dbReference>
<evidence type="ECO:0000256" key="5">
    <source>
        <dbReference type="ARBA" id="ARBA00023014"/>
    </source>
</evidence>
<dbReference type="GO" id="GO:0016491">
    <property type="term" value="F:oxidoreductase activity"/>
    <property type="evidence" value="ECO:0007669"/>
    <property type="project" value="UniProtKB-KW"/>
</dbReference>
<evidence type="ECO:0000313" key="8">
    <source>
        <dbReference type="Proteomes" id="UP000245202"/>
    </source>
</evidence>
<dbReference type="Proteomes" id="UP000245202">
    <property type="component" value="Unassembled WGS sequence"/>
</dbReference>
<keyword evidence="6" id="KW-0472">Membrane</keyword>
<dbReference type="Gene3D" id="3.50.50.60">
    <property type="entry name" value="FAD/NAD(P)-binding domain"/>
    <property type="match status" value="1"/>
</dbReference>
<evidence type="ECO:0000256" key="1">
    <source>
        <dbReference type="ARBA" id="ARBA00022485"/>
    </source>
</evidence>
<keyword evidence="3" id="KW-0560">Oxidoreductase</keyword>
<keyword evidence="6" id="KW-0812">Transmembrane</keyword>
<keyword evidence="2" id="KW-0479">Metal-binding</keyword>
<dbReference type="InterPro" id="IPR036188">
    <property type="entry name" value="FAD/NAD-bd_sf"/>
</dbReference>
<keyword evidence="5" id="KW-0411">Iron-sulfur</keyword>
<protein>
    <recommendedName>
        <fullName evidence="9">FAD-dependent oxidoreductase</fullName>
    </recommendedName>
</protein>
<comment type="caution">
    <text evidence="7">The sequence shown here is derived from an EMBL/GenBank/DDBJ whole genome shotgun (WGS) entry which is preliminary data.</text>
</comment>
<keyword evidence="6" id="KW-1133">Transmembrane helix</keyword>
<keyword evidence="1" id="KW-0004">4Fe-4S</keyword>
<feature type="transmembrane region" description="Helical" evidence="6">
    <location>
        <begin position="7"/>
        <end position="26"/>
    </location>
</feature>
<reference evidence="7 8" key="1">
    <citation type="submission" date="2017-08" db="EMBL/GenBank/DDBJ databases">
        <title>Substantial Increase in Enzyme Production by Combined Drug-Resistance Mutations in Paenibacillus agaridevorans.</title>
        <authorList>
            <person name="Tanaka Y."/>
            <person name="Funane K."/>
            <person name="Hosaka T."/>
            <person name="Shiwa Y."/>
            <person name="Fujita N."/>
            <person name="Miyazaki T."/>
            <person name="Yoshikawa H."/>
            <person name="Murakami K."/>
            <person name="Kasahara K."/>
            <person name="Inaoka T."/>
            <person name="Hiraga Y."/>
            <person name="Ochi K."/>
        </authorList>
    </citation>
    <scope>NUCLEOTIDE SEQUENCE [LARGE SCALE GENOMIC DNA]</scope>
    <source>
        <strain evidence="7 8">T-3040</strain>
    </source>
</reference>
<evidence type="ECO:0000256" key="4">
    <source>
        <dbReference type="ARBA" id="ARBA00023004"/>
    </source>
</evidence>
<dbReference type="Pfam" id="PF12831">
    <property type="entry name" value="FAD_oxidored"/>
    <property type="match status" value="1"/>
</dbReference>
<dbReference type="RefSeq" id="WP_108991881.1">
    <property type="nucleotide sequence ID" value="NZ_BDQX01000054.1"/>
</dbReference>
<dbReference type="AlphaFoldDB" id="A0A2R5ETD4"/>
<evidence type="ECO:0000256" key="3">
    <source>
        <dbReference type="ARBA" id="ARBA00023002"/>
    </source>
</evidence>
<evidence type="ECO:0000256" key="2">
    <source>
        <dbReference type="ARBA" id="ARBA00022723"/>
    </source>
</evidence>
<name>A0A2R5ETD4_9BACL</name>
<keyword evidence="8" id="KW-1185">Reference proteome</keyword>
<organism evidence="7 8">
    <name type="scientific">Paenibacillus agaridevorans</name>
    <dbReference type="NCBI Taxonomy" id="171404"/>
    <lineage>
        <taxon>Bacteria</taxon>
        <taxon>Bacillati</taxon>
        <taxon>Bacillota</taxon>
        <taxon>Bacilli</taxon>
        <taxon>Bacillales</taxon>
        <taxon>Paenibacillaceae</taxon>
        <taxon>Paenibacillus</taxon>
    </lineage>
</organism>
<proteinExistence type="predicted"/>
<dbReference type="InterPro" id="IPR039650">
    <property type="entry name" value="HdrA-like"/>
</dbReference>
<sequence length="638" mass="69212">MKNRKSIILLTLGLLLIIIAGLFYVIKLQDDKGPAPVTEVKDIPQVPVKELKEQYDVVVVGTDPEGVAAAVSAARNGLKTLLVDGKNREILGGLFTLGWLNSLDMNRAPDGVDYYNKGIFKEWFDRVEGDSFAIITATNAFHELVEAEDNIEVRLGMKSIEPIISTDDGATTVTGAKLTAADGTVLDITAGAVIDATQDGDFAAAAGAPFTFGREDIGDDKLLMAVTPVYELVNVTPEVWDAISKRQNNDDDPDTGANNESVWGFKEMWEYPSTNPERIRSRGLNIGRSVNDTAFINAVQIFEVDPFNPASIEEAYEIARKEIPLMLDYLKSLYPELEPIELGALAPELYVRETRHLIGEYRLTMTDLLEQQTHPDDIAFGSYPVDIQSTSSAPTDRGAVVMRPKFYGVPFRTLVPQKIDGLLVVGRSASFDSLPHGSARVVPLGMATAQAAGAAAKLAQEEGITFRELSASESLIATLKERLTEQGMDLTPPKLEPYPFISHPAYEGMKLAVSMGISQAGYGVDFGLDIESNPKRLFFNLTGASKTHPEAFAHSAEPSIKDIPTDQVSTMPLTLEQAAYSLLTAVEGEAVPAKALDVLMAGGLVQADTLSLIKDRNKLTNGDVYMLIKDVVDALSTK</sequence>
<evidence type="ECO:0000256" key="6">
    <source>
        <dbReference type="SAM" id="Phobius"/>
    </source>
</evidence>
<dbReference type="PANTHER" id="PTHR43498">
    <property type="entry name" value="FERREDOXIN:COB-COM HETERODISULFIDE REDUCTASE SUBUNIT A"/>
    <property type="match status" value="1"/>
</dbReference>
<accession>A0A2R5ETD4</accession>
<evidence type="ECO:0008006" key="9">
    <source>
        <dbReference type="Google" id="ProtNLM"/>
    </source>
</evidence>
<dbReference type="GO" id="GO:0051539">
    <property type="term" value="F:4 iron, 4 sulfur cluster binding"/>
    <property type="evidence" value="ECO:0007669"/>
    <property type="project" value="UniProtKB-KW"/>
</dbReference>
<evidence type="ECO:0000313" key="7">
    <source>
        <dbReference type="EMBL" id="GBG06661.1"/>
    </source>
</evidence>
<keyword evidence="4" id="KW-0408">Iron</keyword>